<name>A0ABQ5MWW1_9MICC</name>
<evidence type="ECO:0000313" key="1">
    <source>
        <dbReference type="EMBL" id="GLB68413.1"/>
    </source>
</evidence>
<evidence type="ECO:0008006" key="3">
    <source>
        <dbReference type="Google" id="ProtNLM"/>
    </source>
</evidence>
<accession>A0ABQ5MWW1</accession>
<dbReference type="Proteomes" id="UP001209654">
    <property type="component" value="Unassembled WGS sequence"/>
</dbReference>
<gene>
    <name evidence="1" type="ORF">AHIS1636_28550</name>
</gene>
<reference evidence="1 2" key="1">
    <citation type="journal article" date="2023" name="Int. J. Syst. Evol. Microbiol.">
        <title>Arthrobacter mangrovi sp. nov., an actinobacterium isolated from the rhizosphere of a mangrove.</title>
        <authorList>
            <person name="Hamada M."/>
            <person name="Saitou S."/>
            <person name="Enomoto N."/>
            <person name="Nanri K."/>
            <person name="Hidaka K."/>
            <person name="Miura T."/>
            <person name="Tamura T."/>
        </authorList>
    </citation>
    <scope>NUCLEOTIDE SEQUENCE [LARGE SCALE GENOMIC DNA]</scope>
    <source>
        <strain evidence="1 2">NBRC 112813</strain>
    </source>
</reference>
<organism evidence="1 2">
    <name type="scientific">Arthrobacter mangrovi</name>
    <dbReference type="NCBI Taxonomy" id="2966350"/>
    <lineage>
        <taxon>Bacteria</taxon>
        <taxon>Bacillati</taxon>
        <taxon>Actinomycetota</taxon>
        <taxon>Actinomycetes</taxon>
        <taxon>Micrococcales</taxon>
        <taxon>Micrococcaceae</taxon>
        <taxon>Arthrobacter</taxon>
    </lineage>
</organism>
<evidence type="ECO:0000313" key="2">
    <source>
        <dbReference type="Proteomes" id="UP001209654"/>
    </source>
</evidence>
<proteinExistence type="predicted"/>
<protein>
    <recommendedName>
        <fullName evidence="3">Transposase</fullName>
    </recommendedName>
</protein>
<keyword evidence="2" id="KW-1185">Reference proteome</keyword>
<comment type="caution">
    <text evidence="1">The sequence shown here is derived from an EMBL/GenBank/DDBJ whole genome shotgun (WGS) entry which is preliminary data.</text>
</comment>
<sequence>MTPSGAALAMCGPRWALDADSDRSFATVGLMTRLHLVCDGRDRPLGKKVTGGNINDTTMLRNQAWLRERHLLLPARGWAVLAED</sequence>
<dbReference type="EMBL" id="BRVS01000017">
    <property type="protein sequence ID" value="GLB68413.1"/>
    <property type="molecule type" value="Genomic_DNA"/>
</dbReference>